<dbReference type="PROSITE" id="PS50110">
    <property type="entry name" value="RESPONSE_REGULATORY"/>
    <property type="match status" value="1"/>
</dbReference>
<gene>
    <name evidence="4" type="ORF">A2519_07510</name>
</gene>
<dbReference type="InterPro" id="IPR050595">
    <property type="entry name" value="Bact_response_regulator"/>
</dbReference>
<dbReference type="SUPFAM" id="SSF52172">
    <property type="entry name" value="CheY-like"/>
    <property type="match status" value="1"/>
</dbReference>
<evidence type="ECO:0000256" key="2">
    <source>
        <dbReference type="PROSITE-ProRule" id="PRU00169"/>
    </source>
</evidence>
<dbReference type="InterPro" id="IPR001789">
    <property type="entry name" value="Sig_transdc_resp-reg_receiver"/>
</dbReference>
<evidence type="ECO:0000259" key="3">
    <source>
        <dbReference type="PROSITE" id="PS50110"/>
    </source>
</evidence>
<name>A0A1F7F7Y3_UNCRA</name>
<dbReference type="PANTHER" id="PTHR44591:SF3">
    <property type="entry name" value="RESPONSE REGULATORY DOMAIN-CONTAINING PROTEIN"/>
    <property type="match status" value="1"/>
</dbReference>
<dbReference type="PANTHER" id="PTHR44591">
    <property type="entry name" value="STRESS RESPONSE REGULATOR PROTEIN 1"/>
    <property type="match status" value="1"/>
</dbReference>
<evidence type="ECO:0000313" key="5">
    <source>
        <dbReference type="Proteomes" id="UP000179243"/>
    </source>
</evidence>
<sequence length="126" mass="13805">MKKILIVDDDSAMREVVKTVLAGSYEVQEASGKAQGLGKVKSFNPDLIILDVMMETASAGFDMARELKGDNKHSKIKILMLTNVSMESKMDFSTVAGDPEWLPVDEFLSKPIDPKGLFATVKKLLA</sequence>
<evidence type="ECO:0000256" key="1">
    <source>
        <dbReference type="ARBA" id="ARBA00022553"/>
    </source>
</evidence>
<comment type="caution">
    <text evidence="4">The sequence shown here is derived from an EMBL/GenBank/DDBJ whole genome shotgun (WGS) entry which is preliminary data.</text>
</comment>
<dbReference type="Gene3D" id="3.40.50.2300">
    <property type="match status" value="1"/>
</dbReference>
<dbReference type="Proteomes" id="UP000179243">
    <property type="component" value="Unassembled WGS sequence"/>
</dbReference>
<reference evidence="4 5" key="1">
    <citation type="journal article" date="2016" name="Nat. Commun.">
        <title>Thousands of microbial genomes shed light on interconnected biogeochemical processes in an aquifer system.</title>
        <authorList>
            <person name="Anantharaman K."/>
            <person name="Brown C.T."/>
            <person name="Hug L.A."/>
            <person name="Sharon I."/>
            <person name="Castelle C.J."/>
            <person name="Probst A.J."/>
            <person name="Thomas B.C."/>
            <person name="Singh A."/>
            <person name="Wilkins M.J."/>
            <person name="Karaoz U."/>
            <person name="Brodie E.L."/>
            <person name="Williams K.H."/>
            <person name="Hubbard S.S."/>
            <person name="Banfield J.F."/>
        </authorList>
    </citation>
    <scope>NUCLEOTIDE SEQUENCE [LARGE SCALE GENOMIC DNA]</scope>
</reference>
<dbReference type="EMBL" id="MFYX01000102">
    <property type="protein sequence ID" value="OGK02780.1"/>
    <property type="molecule type" value="Genomic_DNA"/>
</dbReference>
<keyword evidence="1 2" id="KW-0597">Phosphoprotein</keyword>
<feature type="modified residue" description="4-aspartylphosphate" evidence="2">
    <location>
        <position position="51"/>
    </location>
</feature>
<accession>A0A1F7F7Y3</accession>
<dbReference type="AlphaFoldDB" id="A0A1F7F7Y3"/>
<proteinExistence type="predicted"/>
<feature type="domain" description="Response regulatory" evidence="3">
    <location>
        <begin position="3"/>
        <end position="125"/>
    </location>
</feature>
<dbReference type="InterPro" id="IPR011006">
    <property type="entry name" value="CheY-like_superfamily"/>
</dbReference>
<organism evidence="4 5">
    <name type="scientific">Candidatus Raymondbacteria bacterium RIFOXYD12_FULL_49_13</name>
    <dbReference type="NCBI Taxonomy" id="1817890"/>
    <lineage>
        <taxon>Bacteria</taxon>
        <taxon>Raymondiibacteriota</taxon>
    </lineage>
</organism>
<evidence type="ECO:0000313" key="4">
    <source>
        <dbReference type="EMBL" id="OGK02780.1"/>
    </source>
</evidence>
<protein>
    <recommendedName>
        <fullName evidence="3">Response regulatory domain-containing protein</fullName>
    </recommendedName>
</protein>
<dbReference type="Pfam" id="PF00072">
    <property type="entry name" value="Response_reg"/>
    <property type="match status" value="1"/>
</dbReference>
<dbReference type="GO" id="GO:0000160">
    <property type="term" value="P:phosphorelay signal transduction system"/>
    <property type="evidence" value="ECO:0007669"/>
    <property type="project" value="InterPro"/>
</dbReference>
<dbReference type="SMART" id="SM00448">
    <property type="entry name" value="REC"/>
    <property type="match status" value="1"/>
</dbReference>